<dbReference type="PANTHER" id="PTHR43673">
    <property type="entry name" value="NAD(P)H NITROREDUCTASE YDGI-RELATED"/>
    <property type="match status" value="1"/>
</dbReference>
<evidence type="ECO:0000256" key="1">
    <source>
        <dbReference type="ARBA" id="ARBA00001917"/>
    </source>
</evidence>
<dbReference type="Proteomes" id="UP000320551">
    <property type="component" value="Unassembled WGS sequence"/>
</dbReference>
<evidence type="ECO:0000256" key="3">
    <source>
        <dbReference type="ARBA" id="ARBA00022630"/>
    </source>
</evidence>
<comment type="similarity">
    <text evidence="2">Belongs to the nitroreductase family.</text>
</comment>
<evidence type="ECO:0000256" key="4">
    <source>
        <dbReference type="ARBA" id="ARBA00022643"/>
    </source>
</evidence>
<keyword evidence="4" id="KW-0288">FMN</keyword>
<evidence type="ECO:0000256" key="5">
    <source>
        <dbReference type="ARBA" id="ARBA00023002"/>
    </source>
</evidence>
<sequence>MPTFAKRLYFYIRFAVSLAANYYYDFRRYLNFSATADPYRTKLRHQGRIIAHYHVIEKGLSLKNPKTEFGVDIINNLLLIIKDYQEKYGLDEVGQVALNVLFSYYQFNLDKALDNQGLYKQLIEIEEKAKSKEICNIKDGGVVKVSKEDIKKAANINFRDFVNARYSVRNFDVSEVSLELIKEAISIAIKTPSVCNRQTWKVYVFDEDNIKRKVLSHQHGNRGFGDTASKILIITSDLNYFLGAAERNQCFIDGGLFSMSLIYALHSLGIGTCCLNWSVTYQTDQALRCEAGIGDSETIIMMLAVGHLPEQFSVARSSRRKVEEILIVK</sequence>
<name>A0A552D2E2_MICAE</name>
<evidence type="ECO:0000313" key="7">
    <source>
        <dbReference type="EMBL" id="TRU16360.1"/>
    </source>
</evidence>
<organism evidence="7 8">
    <name type="scientific">Microcystis aeruginosa Ma_QC_B_20070730_S2</name>
    <dbReference type="NCBI Taxonomy" id="2486256"/>
    <lineage>
        <taxon>Bacteria</taxon>
        <taxon>Bacillati</taxon>
        <taxon>Cyanobacteriota</taxon>
        <taxon>Cyanophyceae</taxon>
        <taxon>Oscillatoriophycideae</taxon>
        <taxon>Chroococcales</taxon>
        <taxon>Microcystaceae</taxon>
        <taxon>Microcystis</taxon>
    </lineage>
</organism>
<reference evidence="7 8" key="1">
    <citation type="submission" date="2019-01" db="EMBL/GenBank/DDBJ databases">
        <title>Coherence of Microcystis species and biogeography revealed through population genomics.</title>
        <authorList>
            <person name="Perez-Carrascal O.M."/>
            <person name="Terrat Y."/>
            <person name="Giani A."/>
            <person name="Fortin N."/>
            <person name="Tromas N."/>
            <person name="Shapiro B.J."/>
        </authorList>
    </citation>
    <scope>NUCLEOTIDE SEQUENCE [LARGE SCALE GENOMIC DNA]</scope>
    <source>
        <strain evidence="7">Ma_QC_B_20070730_S2</strain>
    </source>
</reference>
<dbReference type="InterPro" id="IPR029479">
    <property type="entry name" value="Nitroreductase"/>
</dbReference>
<dbReference type="SUPFAM" id="SSF55469">
    <property type="entry name" value="FMN-dependent nitroreductase-like"/>
    <property type="match status" value="1"/>
</dbReference>
<comment type="cofactor">
    <cofactor evidence="1">
        <name>FMN</name>
        <dbReference type="ChEBI" id="CHEBI:58210"/>
    </cofactor>
</comment>
<evidence type="ECO:0000313" key="8">
    <source>
        <dbReference type="Proteomes" id="UP000320551"/>
    </source>
</evidence>
<keyword evidence="3" id="KW-0285">Flavoprotein</keyword>
<dbReference type="EMBL" id="SFBK01000310">
    <property type="protein sequence ID" value="TRU16360.1"/>
    <property type="molecule type" value="Genomic_DNA"/>
</dbReference>
<comment type="caution">
    <text evidence="7">The sequence shown here is derived from an EMBL/GenBank/DDBJ whole genome shotgun (WGS) entry which is preliminary data.</text>
</comment>
<proteinExistence type="inferred from homology"/>
<dbReference type="Gene3D" id="3.40.109.10">
    <property type="entry name" value="NADH Oxidase"/>
    <property type="match status" value="2"/>
</dbReference>
<evidence type="ECO:0000256" key="2">
    <source>
        <dbReference type="ARBA" id="ARBA00007118"/>
    </source>
</evidence>
<gene>
    <name evidence="7" type="ORF">EWV80_23750</name>
</gene>
<dbReference type="AlphaFoldDB" id="A0A552D2E2"/>
<dbReference type="InterPro" id="IPR000415">
    <property type="entry name" value="Nitroreductase-like"/>
</dbReference>
<dbReference type="Pfam" id="PF00881">
    <property type="entry name" value="Nitroreductase"/>
    <property type="match status" value="1"/>
</dbReference>
<dbReference type="PANTHER" id="PTHR43673:SF2">
    <property type="entry name" value="NITROREDUCTASE"/>
    <property type="match status" value="1"/>
</dbReference>
<feature type="domain" description="Nitroreductase" evidence="6">
    <location>
        <begin position="164"/>
        <end position="307"/>
    </location>
</feature>
<protein>
    <submittedName>
        <fullName evidence="7">Nitroreductase family protein</fullName>
    </submittedName>
</protein>
<keyword evidence="5" id="KW-0560">Oxidoreductase</keyword>
<evidence type="ECO:0000259" key="6">
    <source>
        <dbReference type="Pfam" id="PF00881"/>
    </source>
</evidence>
<dbReference type="GO" id="GO:0016491">
    <property type="term" value="F:oxidoreductase activity"/>
    <property type="evidence" value="ECO:0007669"/>
    <property type="project" value="UniProtKB-KW"/>
</dbReference>
<accession>A0A552D2E2</accession>